<dbReference type="OrthoDB" id="9987373at2759"/>
<dbReference type="Proteomes" id="UP000694569">
    <property type="component" value="Unplaced"/>
</dbReference>
<dbReference type="Pfam" id="PF00100">
    <property type="entry name" value="Zona_pellucida"/>
    <property type="match status" value="1"/>
</dbReference>
<evidence type="ECO:0000313" key="5">
    <source>
        <dbReference type="Ensembl" id="ENSLLEP00000002058.1"/>
    </source>
</evidence>
<protein>
    <recommendedName>
        <fullName evidence="4">ZP domain-containing protein</fullName>
    </recommendedName>
</protein>
<dbReference type="InterPro" id="IPR001507">
    <property type="entry name" value="ZP_dom"/>
</dbReference>
<keyword evidence="6" id="KW-1185">Reference proteome</keyword>
<keyword evidence="1 3" id="KW-0732">Signal</keyword>
<dbReference type="GeneTree" id="ENSGT00940000156038"/>
<organism evidence="5 6">
    <name type="scientific">Leptobrachium leishanense</name>
    <name type="common">Leishan spiny toad</name>
    <dbReference type="NCBI Taxonomy" id="445787"/>
    <lineage>
        <taxon>Eukaryota</taxon>
        <taxon>Metazoa</taxon>
        <taxon>Chordata</taxon>
        <taxon>Craniata</taxon>
        <taxon>Vertebrata</taxon>
        <taxon>Euteleostomi</taxon>
        <taxon>Amphibia</taxon>
        <taxon>Batrachia</taxon>
        <taxon>Anura</taxon>
        <taxon>Pelobatoidea</taxon>
        <taxon>Megophryidae</taxon>
        <taxon>Leptobrachium</taxon>
    </lineage>
</organism>
<sequence>MKVFLTLIFALCGLVPVLNVLGQCATDEYGPACDCNTTLYTSQAKPPIPVIDCSGGNMKISVSKCQLEKSNFNTSNLHLIDPTCTGKRAIVNGLSNTVVTNPLRNGVCGNSIRTNGSHVTYSNTLYINPKINPIIAANYFNASVSCSYPLNATVVLNSTLNPVLGVTEIAVPGGNGNVTVNMAAYEFAEFVQPLSEQSVVKVEDTIYISVNAPELDAGSFSVQVTRIFATSPLSPGIQYDLLTGGCPAAGVGEGLLSVIRNGNGTESRFAMKVFQITGSATVDLFAVLTLCNNRCVQTCPISTGRSGESTGDTATVSVGLTAEDKADYSSGTFNRFSLPFTMSSLLLSILFVKLM</sequence>
<reference evidence="5" key="2">
    <citation type="submission" date="2025-09" db="UniProtKB">
        <authorList>
            <consortium name="Ensembl"/>
        </authorList>
    </citation>
    <scope>IDENTIFICATION</scope>
</reference>
<keyword evidence="2" id="KW-1015">Disulfide bond</keyword>
<feature type="chain" id="PRO_5034584115" description="ZP domain-containing protein" evidence="3">
    <location>
        <begin position="23"/>
        <end position="355"/>
    </location>
</feature>
<dbReference type="InterPro" id="IPR055355">
    <property type="entry name" value="ZP-C"/>
</dbReference>
<evidence type="ECO:0000256" key="1">
    <source>
        <dbReference type="ARBA" id="ARBA00022729"/>
    </source>
</evidence>
<accession>A0A8C5P7A1</accession>
<dbReference type="PANTHER" id="PTHR14002:SF51">
    <property type="entry name" value="THYROID HORMONE DOWN-REGULATED PROTEIN (GENE 17)"/>
    <property type="match status" value="1"/>
</dbReference>
<dbReference type="InterPro" id="IPR042235">
    <property type="entry name" value="ZP-C_dom"/>
</dbReference>
<evidence type="ECO:0000256" key="3">
    <source>
        <dbReference type="SAM" id="SignalP"/>
    </source>
</evidence>
<dbReference type="InterPro" id="IPR055356">
    <property type="entry name" value="ZP-N"/>
</dbReference>
<dbReference type="AlphaFoldDB" id="A0A8C5P7A1"/>
<dbReference type="PROSITE" id="PS51034">
    <property type="entry name" value="ZP_2"/>
    <property type="match status" value="1"/>
</dbReference>
<proteinExistence type="predicted"/>
<evidence type="ECO:0000259" key="4">
    <source>
        <dbReference type="PROSITE" id="PS51034"/>
    </source>
</evidence>
<dbReference type="Gene3D" id="2.60.40.4100">
    <property type="entry name" value="Zona pellucida, ZP-C domain"/>
    <property type="match status" value="1"/>
</dbReference>
<name>A0A8C5P7A1_9ANUR</name>
<evidence type="ECO:0000313" key="6">
    <source>
        <dbReference type="Proteomes" id="UP000694569"/>
    </source>
</evidence>
<evidence type="ECO:0000256" key="2">
    <source>
        <dbReference type="ARBA" id="ARBA00023157"/>
    </source>
</evidence>
<reference evidence="5" key="1">
    <citation type="submission" date="2025-08" db="UniProtKB">
        <authorList>
            <consortium name="Ensembl"/>
        </authorList>
    </citation>
    <scope>IDENTIFICATION</scope>
</reference>
<dbReference type="Ensembl" id="ENSLLET00000002148.1">
    <property type="protein sequence ID" value="ENSLLEP00000002058.1"/>
    <property type="gene ID" value="ENSLLEG00000001334.1"/>
</dbReference>
<dbReference type="Pfam" id="PF23344">
    <property type="entry name" value="ZP-N"/>
    <property type="match status" value="1"/>
</dbReference>
<dbReference type="Gene3D" id="2.60.40.3210">
    <property type="entry name" value="Zona pellucida, ZP-N domain"/>
    <property type="match status" value="1"/>
</dbReference>
<dbReference type="PANTHER" id="PTHR14002">
    <property type="entry name" value="ENDOGLIN/TGF-BETA RECEPTOR TYPE III"/>
    <property type="match status" value="1"/>
</dbReference>
<feature type="domain" description="ZP" evidence="4">
    <location>
        <begin position="52"/>
        <end position="306"/>
    </location>
</feature>
<dbReference type="SMART" id="SM00241">
    <property type="entry name" value="ZP"/>
    <property type="match status" value="1"/>
</dbReference>
<feature type="signal peptide" evidence="3">
    <location>
        <begin position="1"/>
        <end position="22"/>
    </location>
</feature>